<evidence type="ECO:0000256" key="9">
    <source>
        <dbReference type="ARBA" id="ARBA00047931"/>
    </source>
</evidence>
<evidence type="ECO:0000256" key="11">
    <source>
        <dbReference type="PIRSR" id="PIRSR605856-51"/>
    </source>
</evidence>
<dbReference type="FunFam" id="3.40.50.1100:FF:000006">
    <property type="entry name" value="Cysteine synthase"/>
    <property type="match status" value="1"/>
</dbReference>
<evidence type="ECO:0000256" key="5">
    <source>
        <dbReference type="ARBA" id="ARBA00022605"/>
    </source>
</evidence>
<name>A0A9D1SWF5_9FIRM</name>
<dbReference type="InterPro" id="IPR050214">
    <property type="entry name" value="Cys_Synth/Cystath_Beta-Synth"/>
</dbReference>
<dbReference type="Pfam" id="PF00291">
    <property type="entry name" value="PALP"/>
    <property type="match status" value="1"/>
</dbReference>
<feature type="modified residue" description="N6-(pyridoxal phosphate)lysine" evidence="11">
    <location>
        <position position="37"/>
    </location>
</feature>
<dbReference type="InterPro" id="IPR001926">
    <property type="entry name" value="TrpB-like_PALP"/>
</dbReference>
<evidence type="ECO:0000256" key="3">
    <source>
        <dbReference type="ARBA" id="ARBA00007103"/>
    </source>
</evidence>
<evidence type="ECO:0000256" key="8">
    <source>
        <dbReference type="ARBA" id="ARBA00023192"/>
    </source>
</evidence>
<feature type="binding site" evidence="10">
    <location>
        <position position="67"/>
    </location>
    <ligand>
        <name>pyridoxal 5'-phosphate</name>
        <dbReference type="ChEBI" id="CHEBI:597326"/>
    </ligand>
</feature>
<dbReference type="EMBL" id="DVOH01000007">
    <property type="protein sequence ID" value="HIU99587.1"/>
    <property type="molecule type" value="Genomic_DNA"/>
</dbReference>
<evidence type="ECO:0000256" key="6">
    <source>
        <dbReference type="ARBA" id="ARBA00022679"/>
    </source>
</evidence>
<evidence type="ECO:0000256" key="4">
    <source>
        <dbReference type="ARBA" id="ARBA00012681"/>
    </source>
</evidence>
<protein>
    <recommendedName>
        <fullName evidence="4">cysteine synthase</fullName>
        <ecNumber evidence="4">2.5.1.47</ecNumber>
    </recommendedName>
</protein>
<dbReference type="SUPFAM" id="SSF53686">
    <property type="entry name" value="Tryptophan synthase beta subunit-like PLP-dependent enzymes"/>
    <property type="match status" value="1"/>
</dbReference>
<sequence>MYLKSVIEGVGKTPLLKLGESNIFAKLEYFNPLHSVKDRAALFMIEGAEKRGDLKPGGTIVEPTSGNTGIGLTYIGRQKGYRVILTMPENMSEERKKLLRLLGAELVLTPAAEGMNGAVLRAKQLVAELPGAYIPMQFDNPDNVRAHVETTAREIVADLDRPVDYLVVTVGSGGTLTGLSRALKAVYPGLMTVAVEPAESPLLSQGKAGPHGIQGIGANFIPANVDRNLIDRIVTVTTREAFETAKFAAKTYGTLIGISAGAALAASLKIASEHPDKTVVTLFPDTGERYLSVPD</sequence>
<comment type="caution">
    <text evidence="13">The sequence shown here is derived from an EMBL/GenBank/DDBJ whole genome shotgun (WGS) entry which is preliminary data.</text>
</comment>
<dbReference type="InterPro" id="IPR036052">
    <property type="entry name" value="TrpB-like_PALP_sf"/>
</dbReference>
<comment type="cofactor">
    <cofactor evidence="1 10">
        <name>pyridoxal 5'-phosphate</name>
        <dbReference type="ChEBI" id="CHEBI:597326"/>
    </cofactor>
</comment>
<dbReference type="NCBIfam" id="TIGR01139">
    <property type="entry name" value="cysK"/>
    <property type="match status" value="1"/>
</dbReference>
<feature type="binding site" evidence="10">
    <location>
        <position position="259"/>
    </location>
    <ligand>
        <name>pyridoxal 5'-phosphate</name>
        <dbReference type="ChEBI" id="CHEBI:597326"/>
    </ligand>
</feature>
<organism evidence="13 14">
    <name type="scientific">Candidatus Stercoripulliclostridium merdipullorum</name>
    <dbReference type="NCBI Taxonomy" id="2840952"/>
    <lineage>
        <taxon>Bacteria</taxon>
        <taxon>Bacillati</taxon>
        <taxon>Bacillota</taxon>
        <taxon>Clostridia</taxon>
        <taxon>Eubacteriales</taxon>
        <taxon>Candidatus Stercoripulliclostridium</taxon>
    </lineage>
</organism>
<evidence type="ECO:0000313" key="13">
    <source>
        <dbReference type="EMBL" id="HIU99587.1"/>
    </source>
</evidence>
<keyword evidence="8" id="KW-0198">Cysteine biosynthesis</keyword>
<dbReference type="PANTHER" id="PTHR10314">
    <property type="entry name" value="CYSTATHIONINE BETA-SYNTHASE"/>
    <property type="match status" value="1"/>
</dbReference>
<dbReference type="AlphaFoldDB" id="A0A9D1SWF5"/>
<evidence type="ECO:0000256" key="1">
    <source>
        <dbReference type="ARBA" id="ARBA00001933"/>
    </source>
</evidence>
<keyword evidence="6 13" id="KW-0808">Transferase</keyword>
<comment type="catalytic activity">
    <reaction evidence="9">
        <text>O-acetyl-L-serine + hydrogen sulfide = L-cysteine + acetate</text>
        <dbReference type="Rhea" id="RHEA:14829"/>
        <dbReference type="ChEBI" id="CHEBI:29919"/>
        <dbReference type="ChEBI" id="CHEBI:30089"/>
        <dbReference type="ChEBI" id="CHEBI:35235"/>
        <dbReference type="ChEBI" id="CHEBI:58340"/>
        <dbReference type="EC" id="2.5.1.47"/>
    </reaction>
</comment>
<evidence type="ECO:0000259" key="12">
    <source>
        <dbReference type="Pfam" id="PF00291"/>
    </source>
</evidence>
<gene>
    <name evidence="13" type="primary">cysK</name>
    <name evidence="13" type="ORF">IAB14_00550</name>
</gene>
<keyword evidence="7 10" id="KW-0663">Pyridoxal phosphate</keyword>
<reference evidence="13" key="2">
    <citation type="journal article" date="2021" name="PeerJ">
        <title>Extensive microbial diversity within the chicken gut microbiome revealed by metagenomics and culture.</title>
        <authorList>
            <person name="Gilroy R."/>
            <person name="Ravi A."/>
            <person name="Getino M."/>
            <person name="Pursley I."/>
            <person name="Horton D.L."/>
            <person name="Alikhan N.F."/>
            <person name="Baker D."/>
            <person name="Gharbi K."/>
            <person name="Hall N."/>
            <person name="Watson M."/>
            <person name="Adriaenssens E.M."/>
            <person name="Foster-Nyarko E."/>
            <person name="Jarju S."/>
            <person name="Secka A."/>
            <person name="Antonio M."/>
            <person name="Oren A."/>
            <person name="Chaudhuri R.R."/>
            <person name="La Ragione R."/>
            <person name="Hildebrand F."/>
            <person name="Pallen M.J."/>
        </authorList>
    </citation>
    <scope>NUCLEOTIDE SEQUENCE</scope>
    <source>
        <strain evidence="13">23406</strain>
    </source>
</reference>
<keyword evidence="5" id="KW-0028">Amino-acid biosynthesis</keyword>
<dbReference type="GO" id="GO:0004124">
    <property type="term" value="F:cysteine synthase activity"/>
    <property type="evidence" value="ECO:0007669"/>
    <property type="project" value="UniProtKB-EC"/>
</dbReference>
<comment type="similarity">
    <text evidence="3">Belongs to the cysteine synthase/cystathionine beta-synthase family.</text>
</comment>
<dbReference type="GO" id="GO:0006535">
    <property type="term" value="P:cysteine biosynthetic process from serine"/>
    <property type="evidence" value="ECO:0007669"/>
    <property type="project" value="InterPro"/>
</dbReference>
<feature type="binding site" evidence="10">
    <location>
        <begin position="171"/>
        <end position="175"/>
    </location>
    <ligand>
        <name>pyridoxal 5'-phosphate</name>
        <dbReference type="ChEBI" id="CHEBI:597326"/>
    </ligand>
</feature>
<dbReference type="InterPro" id="IPR005859">
    <property type="entry name" value="CysK"/>
</dbReference>
<accession>A0A9D1SWF5</accession>
<dbReference type="NCBIfam" id="TIGR01136">
    <property type="entry name" value="cysKM"/>
    <property type="match status" value="1"/>
</dbReference>
<reference evidence="13" key="1">
    <citation type="submission" date="2020-10" db="EMBL/GenBank/DDBJ databases">
        <authorList>
            <person name="Gilroy R."/>
        </authorList>
    </citation>
    <scope>NUCLEOTIDE SEQUENCE</scope>
    <source>
        <strain evidence="13">23406</strain>
    </source>
</reference>
<dbReference type="EC" id="2.5.1.47" evidence="4"/>
<dbReference type="Proteomes" id="UP000886891">
    <property type="component" value="Unassembled WGS sequence"/>
</dbReference>
<dbReference type="InterPro" id="IPR005856">
    <property type="entry name" value="Cys_synth"/>
</dbReference>
<comment type="pathway">
    <text evidence="2">Amino-acid biosynthesis; L-cysteine biosynthesis; L-cysteine from L-serine: step 2/2.</text>
</comment>
<evidence type="ECO:0000313" key="14">
    <source>
        <dbReference type="Proteomes" id="UP000886891"/>
    </source>
</evidence>
<proteinExistence type="inferred from homology"/>
<evidence type="ECO:0000256" key="10">
    <source>
        <dbReference type="PIRSR" id="PIRSR605856-50"/>
    </source>
</evidence>
<evidence type="ECO:0000256" key="7">
    <source>
        <dbReference type="ARBA" id="ARBA00022898"/>
    </source>
</evidence>
<feature type="domain" description="Tryptophan synthase beta chain-like PALP" evidence="12">
    <location>
        <begin position="8"/>
        <end position="285"/>
    </location>
</feature>
<dbReference type="CDD" id="cd01561">
    <property type="entry name" value="CBS_like"/>
    <property type="match status" value="1"/>
</dbReference>
<evidence type="ECO:0000256" key="2">
    <source>
        <dbReference type="ARBA" id="ARBA00004962"/>
    </source>
</evidence>
<dbReference type="Gene3D" id="3.40.50.1100">
    <property type="match status" value="2"/>
</dbReference>